<evidence type="ECO:0000313" key="2">
    <source>
        <dbReference type="EMBL" id="KAF4134192.1"/>
    </source>
</evidence>
<dbReference type="EMBL" id="JAACNO010002332">
    <property type="protein sequence ID" value="KAF4134192.1"/>
    <property type="molecule type" value="Genomic_DNA"/>
</dbReference>
<organism evidence="1 4">
    <name type="scientific">Phytophthora infestans</name>
    <name type="common">Potato late blight agent</name>
    <name type="synonym">Botrytis infestans</name>
    <dbReference type="NCBI Taxonomy" id="4787"/>
    <lineage>
        <taxon>Eukaryota</taxon>
        <taxon>Sar</taxon>
        <taxon>Stramenopiles</taxon>
        <taxon>Oomycota</taxon>
        <taxon>Peronosporomycetes</taxon>
        <taxon>Peronosporales</taxon>
        <taxon>Peronosporaceae</taxon>
        <taxon>Phytophthora</taxon>
    </lineage>
</organism>
<keyword evidence="4" id="KW-1185">Reference proteome</keyword>
<dbReference type="Proteomes" id="UP000704712">
    <property type="component" value="Unassembled WGS sequence"/>
</dbReference>
<proteinExistence type="predicted"/>
<dbReference type="EMBL" id="JAACNO010000323">
    <property type="protein sequence ID" value="KAF4148198.1"/>
    <property type="molecule type" value="Genomic_DNA"/>
</dbReference>
<comment type="caution">
    <text evidence="1">The sequence shown here is derived from an EMBL/GenBank/DDBJ whole genome shotgun (WGS) entry which is preliminary data.</text>
</comment>
<dbReference type="EMBL" id="WSZM01000587">
    <property type="protein sequence ID" value="KAF4031345.1"/>
    <property type="molecule type" value="Genomic_DNA"/>
</dbReference>
<evidence type="ECO:0000313" key="1">
    <source>
        <dbReference type="EMBL" id="KAF4031345.1"/>
    </source>
</evidence>
<name>A0A833SPQ6_PHYIN</name>
<dbReference type="Proteomes" id="UP000602510">
    <property type="component" value="Unassembled WGS sequence"/>
</dbReference>
<dbReference type="AlphaFoldDB" id="A0A833SPQ6"/>
<evidence type="ECO:0000313" key="4">
    <source>
        <dbReference type="Proteomes" id="UP000602510"/>
    </source>
</evidence>
<protein>
    <submittedName>
        <fullName evidence="1">Uncharacterized protein</fullName>
    </submittedName>
</protein>
<reference evidence="1" key="1">
    <citation type="submission" date="2020-04" db="EMBL/GenBank/DDBJ databases">
        <title>Hybrid Assembly of Korean Phytophthora infestans isolates.</title>
        <authorList>
            <person name="Prokchorchik M."/>
            <person name="Lee Y."/>
            <person name="Seo J."/>
            <person name="Cho J.-H."/>
            <person name="Park Y.-E."/>
            <person name="Jang D.-C."/>
            <person name="Im J.-S."/>
            <person name="Choi J.-G."/>
            <person name="Park H.-J."/>
            <person name="Lee G.-B."/>
            <person name="Lee Y.-G."/>
            <person name="Hong S.-Y."/>
            <person name="Cho K."/>
            <person name="Sohn K.H."/>
        </authorList>
    </citation>
    <scope>NUCLEOTIDE SEQUENCE</scope>
    <source>
        <strain evidence="1">KR_1_A1</strain>
        <strain evidence="2">KR_2_A2</strain>
    </source>
</reference>
<gene>
    <name evidence="1" type="ORF">GN244_ATG16800</name>
    <name evidence="3" type="ORF">GN958_ATG02611</name>
    <name evidence="2" type="ORF">GN958_ATG16667</name>
</gene>
<evidence type="ECO:0000313" key="3">
    <source>
        <dbReference type="EMBL" id="KAF4148198.1"/>
    </source>
</evidence>
<accession>A0A833SPQ6</accession>
<sequence length="62" mass="6421">MNTAIDEGGGACEEIDECIVQRSVPIQTVTQMADDQVVASCTANLPDMKTMSGGNGGDGWCV</sequence>